<keyword evidence="2" id="KW-0539">Nucleus</keyword>
<dbReference type="KEGG" id="pfy:PFICI_14342"/>
<dbReference type="Gene3D" id="4.10.240.10">
    <property type="entry name" value="Zn(2)-C6 fungal-type DNA-binding domain"/>
    <property type="match status" value="1"/>
</dbReference>
<keyword evidence="3" id="KW-0472">Membrane</keyword>
<evidence type="ECO:0000313" key="6">
    <source>
        <dbReference type="Proteomes" id="UP000030651"/>
    </source>
</evidence>
<dbReference type="InterPro" id="IPR036864">
    <property type="entry name" value="Zn2-C6_fun-type_DNA-bd_sf"/>
</dbReference>
<dbReference type="GO" id="GO:0000976">
    <property type="term" value="F:transcription cis-regulatory region binding"/>
    <property type="evidence" value="ECO:0007669"/>
    <property type="project" value="TreeGrafter"/>
</dbReference>
<dbReference type="GO" id="GO:0005634">
    <property type="term" value="C:nucleus"/>
    <property type="evidence" value="ECO:0007669"/>
    <property type="project" value="UniProtKB-SubCell"/>
</dbReference>
<proteinExistence type="predicted"/>
<dbReference type="PROSITE" id="PS00463">
    <property type="entry name" value="ZN2_CY6_FUNGAL_1"/>
    <property type="match status" value="1"/>
</dbReference>
<dbReference type="RefSeq" id="XP_007841114.1">
    <property type="nucleotide sequence ID" value="XM_007842923.1"/>
</dbReference>
<dbReference type="Proteomes" id="UP000030651">
    <property type="component" value="Unassembled WGS sequence"/>
</dbReference>
<dbReference type="GO" id="GO:0000981">
    <property type="term" value="F:DNA-binding transcription factor activity, RNA polymerase II-specific"/>
    <property type="evidence" value="ECO:0007669"/>
    <property type="project" value="InterPro"/>
</dbReference>
<feature type="transmembrane region" description="Helical" evidence="3">
    <location>
        <begin position="253"/>
        <end position="274"/>
    </location>
</feature>
<dbReference type="InParanoid" id="W3WNS5"/>
<sequence length="500" mass="55517">MHTTVKGKHKAAQPAVVDPLKVSRIPVQRSKTGCQQCRRRKRKCDERRPSCTGCVERGLPCQWIREPPSRPRIPPRHSPYNRDFAVPHEMRSLMTVFTIPTSSVKERLLAHFQAYSPLWLTIGGDVRRSTLLSLVMPAVERSPLVFDCVMALSAGDLSKYESTSSDLINLANSFYGQALAGVRSALDREFLSSNSAKSLDYTEDDTLLAVLLLCVHEAVNFTATYRILPHINAAAAICHNRSRSTAANSRLRGLLFEFFCYFFALIAFSHGHALQLHLGPSIFASPFLEANDDQGILLGGRCLMVLSCILKVATLTSARNGNATVAENSHAPALRAIEMQLSDWSGVPLPDDDRTTLLPDDAIAEIYRLACLIHVKRLLGRDSNGFSDIQRLLSQFISLLNRLPTTSPANGILCWPLVVAGMSSVDATHRRLIVGRLRTVHETWRSKILTGSAALLESIWKEDKYSRHSQESRDIHPTHVKGTVDFHSGHTRASYPIVLL</sequence>
<dbReference type="GeneID" id="19279355"/>
<organism evidence="5 6">
    <name type="scientific">Pestalotiopsis fici (strain W106-1 / CGMCC3.15140)</name>
    <dbReference type="NCBI Taxonomy" id="1229662"/>
    <lineage>
        <taxon>Eukaryota</taxon>
        <taxon>Fungi</taxon>
        <taxon>Dikarya</taxon>
        <taxon>Ascomycota</taxon>
        <taxon>Pezizomycotina</taxon>
        <taxon>Sordariomycetes</taxon>
        <taxon>Xylariomycetidae</taxon>
        <taxon>Amphisphaeriales</taxon>
        <taxon>Sporocadaceae</taxon>
        <taxon>Pestalotiopsis</taxon>
    </lineage>
</organism>
<dbReference type="OrthoDB" id="1919336at2759"/>
<dbReference type="Pfam" id="PF11951">
    <property type="entry name" value="Fungal_trans_2"/>
    <property type="match status" value="1"/>
</dbReference>
<dbReference type="GO" id="GO:0045944">
    <property type="term" value="P:positive regulation of transcription by RNA polymerase II"/>
    <property type="evidence" value="ECO:0007669"/>
    <property type="project" value="TreeGrafter"/>
</dbReference>
<dbReference type="InterPro" id="IPR021858">
    <property type="entry name" value="Fun_TF"/>
</dbReference>
<dbReference type="SUPFAM" id="SSF57701">
    <property type="entry name" value="Zn2/Cys6 DNA-binding domain"/>
    <property type="match status" value="1"/>
</dbReference>
<reference evidence="6" key="1">
    <citation type="journal article" date="2015" name="BMC Genomics">
        <title>Genomic and transcriptomic analysis of the endophytic fungus Pestalotiopsis fici reveals its lifestyle and high potential for synthesis of natural products.</title>
        <authorList>
            <person name="Wang X."/>
            <person name="Zhang X."/>
            <person name="Liu L."/>
            <person name="Xiang M."/>
            <person name="Wang W."/>
            <person name="Sun X."/>
            <person name="Che Y."/>
            <person name="Guo L."/>
            <person name="Liu G."/>
            <person name="Guo L."/>
            <person name="Wang C."/>
            <person name="Yin W.B."/>
            <person name="Stadler M."/>
            <person name="Zhang X."/>
            <person name="Liu X."/>
        </authorList>
    </citation>
    <scope>NUCLEOTIDE SEQUENCE [LARGE SCALE GENOMIC DNA]</scope>
    <source>
        <strain evidence="6">W106-1 / CGMCC3.15140</strain>
    </source>
</reference>
<dbReference type="PANTHER" id="PTHR37534:SF16">
    <property type="entry name" value="ZN(II)2CYS6 TRANSCRIPTION FACTOR (EUROFUNG)-RELATED"/>
    <property type="match status" value="1"/>
</dbReference>
<keyword evidence="3" id="KW-0812">Transmembrane</keyword>
<feature type="domain" description="Zn(2)-C6 fungal-type" evidence="4">
    <location>
        <begin position="33"/>
        <end position="63"/>
    </location>
</feature>
<dbReference type="eggNOG" id="ENOG502SIZR">
    <property type="taxonomic scope" value="Eukaryota"/>
</dbReference>
<evidence type="ECO:0000256" key="3">
    <source>
        <dbReference type="SAM" id="Phobius"/>
    </source>
</evidence>
<dbReference type="EMBL" id="KI912120">
    <property type="protein sequence ID" value="ETS74476.1"/>
    <property type="molecule type" value="Genomic_DNA"/>
</dbReference>
<dbReference type="OMA" id="NILCWPL"/>
<gene>
    <name evidence="5" type="ORF">PFICI_14342</name>
</gene>
<protein>
    <recommendedName>
        <fullName evidence="4">Zn(2)-C6 fungal-type domain-containing protein</fullName>
    </recommendedName>
</protein>
<keyword evidence="6" id="KW-1185">Reference proteome</keyword>
<dbReference type="HOGENOM" id="CLU_686913_0_0_1"/>
<dbReference type="CDD" id="cd00067">
    <property type="entry name" value="GAL4"/>
    <property type="match status" value="1"/>
</dbReference>
<evidence type="ECO:0000313" key="5">
    <source>
        <dbReference type="EMBL" id="ETS74476.1"/>
    </source>
</evidence>
<keyword evidence="3" id="KW-1133">Transmembrane helix</keyword>
<evidence type="ECO:0000259" key="4">
    <source>
        <dbReference type="PROSITE" id="PS50048"/>
    </source>
</evidence>
<name>W3WNS5_PESFW</name>
<dbReference type="InterPro" id="IPR001138">
    <property type="entry name" value="Zn2Cys6_DnaBD"/>
</dbReference>
<dbReference type="PANTHER" id="PTHR37534">
    <property type="entry name" value="TRANSCRIPTIONAL ACTIVATOR PROTEIN UGA3"/>
    <property type="match status" value="1"/>
</dbReference>
<dbReference type="AlphaFoldDB" id="W3WNS5"/>
<dbReference type="GO" id="GO:0008270">
    <property type="term" value="F:zinc ion binding"/>
    <property type="evidence" value="ECO:0007669"/>
    <property type="project" value="InterPro"/>
</dbReference>
<evidence type="ECO:0000256" key="2">
    <source>
        <dbReference type="ARBA" id="ARBA00023242"/>
    </source>
</evidence>
<dbReference type="Pfam" id="PF00172">
    <property type="entry name" value="Zn_clus"/>
    <property type="match status" value="1"/>
</dbReference>
<evidence type="ECO:0000256" key="1">
    <source>
        <dbReference type="ARBA" id="ARBA00004123"/>
    </source>
</evidence>
<comment type="subcellular location">
    <subcellularLocation>
        <location evidence="1">Nucleus</location>
    </subcellularLocation>
</comment>
<accession>W3WNS5</accession>
<dbReference type="PROSITE" id="PS50048">
    <property type="entry name" value="ZN2_CY6_FUNGAL_2"/>
    <property type="match status" value="1"/>
</dbReference>
<dbReference type="SMART" id="SM00066">
    <property type="entry name" value="GAL4"/>
    <property type="match status" value="1"/>
</dbReference>